<keyword evidence="21" id="KW-1185">Reference proteome</keyword>
<dbReference type="GO" id="GO:0005886">
    <property type="term" value="C:plasma membrane"/>
    <property type="evidence" value="ECO:0007669"/>
    <property type="project" value="UniProtKB-SubCell"/>
</dbReference>
<dbReference type="Proteomes" id="UP000027734">
    <property type="component" value="Unassembled WGS sequence"/>
</dbReference>
<evidence type="ECO:0000256" key="9">
    <source>
        <dbReference type="ARBA" id="ARBA00022679"/>
    </source>
</evidence>
<keyword evidence="12 19" id="KW-1133">Transmembrane helix</keyword>
<dbReference type="Pfam" id="PF02654">
    <property type="entry name" value="CobS"/>
    <property type="match status" value="1"/>
</dbReference>
<evidence type="ECO:0000256" key="16">
    <source>
        <dbReference type="ARBA" id="ARBA00032853"/>
    </source>
</evidence>
<accession>A0A073IIF8</accession>
<comment type="similarity">
    <text evidence="4 19">Belongs to the CobS family.</text>
</comment>
<evidence type="ECO:0000256" key="19">
    <source>
        <dbReference type="HAMAP-Rule" id="MF_00719"/>
    </source>
</evidence>
<gene>
    <name evidence="19" type="primary">cobS</name>
    <name evidence="20" type="ORF">DSW25_09835</name>
</gene>
<evidence type="ECO:0000256" key="11">
    <source>
        <dbReference type="ARBA" id="ARBA00022842"/>
    </source>
</evidence>
<dbReference type="GO" id="GO:0051073">
    <property type="term" value="F:adenosylcobinamide-GDP ribazoletransferase activity"/>
    <property type="evidence" value="ECO:0007669"/>
    <property type="project" value="UniProtKB-UniRule"/>
</dbReference>
<keyword evidence="10 19" id="KW-0812">Transmembrane</keyword>
<dbReference type="STRING" id="1300350.Z948_2850"/>
<evidence type="ECO:0000313" key="21">
    <source>
        <dbReference type="Proteomes" id="UP000027734"/>
    </source>
</evidence>
<dbReference type="InterPro" id="IPR003805">
    <property type="entry name" value="CobS"/>
</dbReference>
<dbReference type="OrthoDB" id="9794626at2"/>
<comment type="subcellular location">
    <subcellularLocation>
        <location evidence="2 19">Cell membrane</location>
        <topology evidence="2 19">Multi-pass membrane protein</topology>
    </subcellularLocation>
</comment>
<dbReference type="GO" id="GO:0009236">
    <property type="term" value="P:cobalamin biosynthetic process"/>
    <property type="evidence" value="ECO:0007669"/>
    <property type="project" value="UniProtKB-UniRule"/>
</dbReference>
<organism evidence="20 21">
    <name type="scientific">Sulfitobacter donghicola DSW-25 = KCTC 12864 = JCM 14565</name>
    <dbReference type="NCBI Taxonomy" id="1300350"/>
    <lineage>
        <taxon>Bacteria</taxon>
        <taxon>Pseudomonadati</taxon>
        <taxon>Pseudomonadota</taxon>
        <taxon>Alphaproteobacteria</taxon>
        <taxon>Rhodobacterales</taxon>
        <taxon>Roseobacteraceae</taxon>
        <taxon>Sulfitobacter</taxon>
    </lineage>
</organism>
<feature type="transmembrane region" description="Helical" evidence="19">
    <location>
        <begin position="113"/>
        <end position="136"/>
    </location>
</feature>
<proteinExistence type="inferred from homology"/>
<feature type="transmembrane region" description="Helical" evidence="19">
    <location>
        <begin position="38"/>
        <end position="55"/>
    </location>
</feature>
<evidence type="ECO:0000256" key="13">
    <source>
        <dbReference type="ARBA" id="ARBA00023136"/>
    </source>
</evidence>
<protein>
    <recommendedName>
        <fullName evidence="6 19">Adenosylcobinamide-GDP ribazoletransferase</fullName>
        <ecNumber evidence="5 19">2.7.8.26</ecNumber>
    </recommendedName>
    <alternativeName>
        <fullName evidence="16 19">Cobalamin synthase</fullName>
    </alternativeName>
    <alternativeName>
        <fullName evidence="15 19">Cobalamin-5'-phosphate synthase</fullName>
    </alternativeName>
</protein>
<dbReference type="RefSeq" id="WP_025060157.1">
    <property type="nucleotide sequence ID" value="NZ_JAMC01000003.1"/>
</dbReference>
<evidence type="ECO:0000256" key="4">
    <source>
        <dbReference type="ARBA" id="ARBA00010561"/>
    </source>
</evidence>
<dbReference type="PANTHER" id="PTHR34148:SF1">
    <property type="entry name" value="ADENOSYLCOBINAMIDE-GDP RIBAZOLETRANSFERASE"/>
    <property type="match status" value="1"/>
</dbReference>
<evidence type="ECO:0000256" key="2">
    <source>
        <dbReference type="ARBA" id="ARBA00004651"/>
    </source>
</evidence>
<dbReference type="GO" id="GO:0008818">
    <property type="term" value="F:cobalamin 5'-phosphate synthase activity"/>
    <property type="evidence" value="ECO:0007669"/>
    <property type="project" value="UniProtKB-UniRule"/>
</dbReference>
<keyword evidence="8 19" id="KW-0169">Cobalamin biosynthesis</keyword>
<keyword evidence="13 19" id="KW-0472">Membrane</keyword>
<feature type="transmembrane region" description="Helical" evidence="19">
    <location>
        <begin position="184"/>
        <end position="217"/>
    </location>
</feature>
<dbReference type="eggNOG" id="COG0368">
    <property type="taxonomic scope" value="Bacteria"/>
</dbReference>
<dbReference type="PANTHER" id="PTHR34148">
    <property type="entry name" value="ADENOSYLCOBINAMIDE-GDP RIBAZOLETRANSFERASE"/>
    <property type="match status" value="1"/>
</dbReference>
<evidence type="ECO:0000256" key="1">
    <source>
        <dbReference type="ARBA" id="ARBA00001946"/>
    </source>
</evidence>
<evidence type="ECO:0000256" key="17">
    <source>
        <dbReference type="ARBA" id="ARBA00048623"/>
    </source>
</evidence>
<comment type="catalytic activity">
    <reaction evidence="17 19">
        <text>alpha-ribazole + adenosylcob(III)inamide-GDP = adenosylcob(III)alamin + GMP + H(+)</text>
        <dbReference type="Rhea" id="RHEA:16049"/>
        <dbReference type="ChEBI" id="CHEBI:10329"/>
        <dbReference type="ChEBI" id="CHEBI:15378"/>
        <dbReference type="ChEBI" id="CHEBI:18408"/>
        <dbReference type="ChEBI" id="CHEBI:58115"/>
        <dbReference type="ChEBI" id="CHEBI:60487"/>
        <dbReference type="EC" id="2.7.8.26"/>
    </reaction>
</comment>
<feature type="transmembrane region" description="Helical" evidence="19">
    <location>
        <begin position="62"/>
        <end position="83"/>
    </location>
</feature>
<evidence type="ECO:0000256" key="5">
    <source>
        <dbReference type="ARBA" id="ARBA00013200"/>
    </source>
</evidence>
<comment type="caution">
    <text evidence="20">The sequence shown here is derived from an EMBL/GenBank/DDBJ whole genome shotgun (WGS) entry which is preliminary data.</text>
</comment>
<evidence type="ECO:0000313" key="20">
    <source>
        <dbReference type="EMBL" id="KEJ89311.1"/>
    </source>
</evidence>
<dbReference type="NCBIfam" id="TIGR00317">
    <property type="entry name" value="cobS"/>
    <property type="match status" value="1"/>
</dbReference>
<reference evidence="20 21" key="1">
    <citation type="submission" date="2014-01" db="EMBL/GenBank/DDBJ databases">
        <title>Sulfitobacter donghicola JCM 14565 Genome Sequencing.</title>
        <authorList>
            <person name="Lai Q."/>
            <person name="Hong Z."/>
        </authorList>
    </citation>
    <scope>NUCLEOTIDE SEQUENCE [LARGE SCALE GENOMIC DNA]</scope>
    <source>
        <strain evidence="20 21">JCM 14565</strain>
    </source>
</reference>
<sequence>MDKNDPLRQVLLAAALLTRLPLPQLPQGAFDKSAKAVWAYPVIGVIVGAVGVVVGKSALGVGIPLFAAATLVIITTMALTGAMHEDGLADVFDGWWGGYTPERRLEIMRDSQVGTFGLLALTTVSLLRISAIAALLAVWWPAIIVSTVLSRAAMPVLMFGLPYARKDGLSHSVGKPRSAFAITSLALGLVISIFLIGFSALLAFALTIAVTLAVAVLAKRKIGGQTGDVLGALQQLSEVAILLGCTALL</sequence>
<evidence type="ECO:0000256" key="14">
    <source>
        <dbReference type="ARBA" id="ARBA00025228"/>
    </source>
</evidence>
<evidence type="ECO:0000256" key="6">
    <source>
        <dbReference type="ARBA" id="ARBA00015850"/>
    </source>
</evidence>
<comment type="catalytic activity">
    <reaction evidence="18 19">
        <text>alpha-ribazole 5'-phosphate + adenosylcob(III)inamide-GDP = adenosylcob(III)alamin 5'-phosphate + GMP + H(+)</text>
        <dbReference type="Rhea" id="RHEA:23560"/>
        <dbReference type="ChEBI" id="CHEBI:15378"/>
        <dbReference type="ChEBI" id="CHEBI:57918"/>
        <dbReference type="ChEBI" id="CHEBI:58115"/>
        <dbReference type="ChEBI" id="CHEBI:60487"/>
        <dbReference type="ChEBI" id="CHEBI:60493"/>
        <dbReference type="EC" id="2.7.8.26"/>
    </reaction>
</comment>
<comment type="cofactor">
    <cofactor evidence="1 19">
        <name>Mg(2+)</name>
        <dbReference type="ChEBI" id="CHEBI:18420"/>
    </cofactor>
</comment>
<keyword evidence="9 19" id="KW-0808">Transferase</keyword>
<evidence type="ECO:0000256" key="10">
    <source>
        <dbReference type="ARBA" id="ARBA00022692"/>
    </source>
</evidence>
<evidence type="ECO:0000256" key="7">
    <source>
        <dbReference type="ARBA" id="ARBA00022475"/>
    </source>
</evidence>
<keyword evidence="11 19" id="KW-0460">Magnesium</keyword>
<evidence type="ECO:0000256" key="12">
    <source>
        <dbReference type="ARBA" id="ARBA00022989"/>
    </source>
</evidence>
<dbReference type="UniPathway" id="UPA00148">
    <property type="reaction ID" value="UER00238"/>
</dbReference>
<dbReference type="EC" id="2.7.8.26" evidence="5 19"/>
<dbReference type="EMBL" id="JAMC01000003">
    <property type="protein sequence ID" value="KEJ89311.1"/>
    <property type="molecule type" value="Genomic_DNA"/>
</dbReference>
<comment type="pathway">
    <text evidence="3 19">Cofactor biosynthesis; adenosylcobalamin biosynthesis; adenosylcobalamin from cob(II)yrinate a,c-diamide: step 7/7.</text>
</comment>
<dbReference type="HAMAP" id="MF_00719">
    <property type="entry name" value="CobS"/>
    <property type="match status" value="1"/>
</dbReference>
<evidence type="ECO:0000256" key="18">
    <source>
        <dbReference type="ARBA" id="ARBA00049504"/>
    </source>
</evidence>
<name>A0A073IIF8_9RHOB</name>
<feature type="transmembrane region" description="Helical" evidence="19">
    <location>
        <begin position="143"/>
        <end position="164"/>
    </location>
</feature>
<evidence type="ECO:0000256" key="3">
    <source>
        <dbReference type="ARBA" id="ARBA00004663"/>
    </source>
</evidence>
<comment type="function">
    <text evidence="14 19">Joins adenosylcobinamide-GDP and alpha-ribazole to generate adenosylcobalamin (Ado-cobalamin). Also synthesizes adenosylcobalamin 5'-phosphate from adenosylcobinamide-GDP and alpha-ribazole 5'-phosphate.</text>
</comment>
<evidence type="ECO:0000256" key="8">
    <source>
        <dbReference type="ARBA" id="ARBA00022573"/>
    </source>
</evidence>
<keyword evidence="7 19" id="KW-1003">Cell membrane</keyword>
<dbReference type="AlphaFoldDB" id="A0A073IIF8"/>
<evidence type="ECO:0000256" key="15">
    <source>
        <dbReference type="ARBA" id="ARBA00032605"/>
    </source>
</evidence>